<dbReference type="Pfam" id="PF00700">
    <property type="entry name" value="Flagellin_C"/>
    <property type="match status" value="1"/>
</dbReference>
<evidence type="ECO:0000313" key="7">
    <source>
        <dbReference type="Proteomes" id="UP000536262"/>
    </source>
</evidence>
<keyword evidence="7" id="KW-1185">Reference proteome</keyword>
<dbReference type="InterPro" id="IPR046358">
    <property type="entry name" value="Flagellin_C"/>
</dbReference>
<dbReference type="Pfam" id="PF00669">
    <property type="entry name" value="Flagellin_N"/>
    <property type="match status" value="1"/>
</dbReference>
<dbReference type="InterPro" id="IPR001492">
    <property type="entry name" value="Flagellin"/>
</dbReference>
<comment type="caution">
    <text evidence="6">The sequence shown here is derived from an EMBL/GenBank/DDBJ whole genome shotgun (WGS) entry which is preliminary data.</text>
</comment>
<protein>
    <recommendedName>
        <fullName evidence="3">Flagellin</fullName>
    </recommendedName>
</protein>
<name>A0A7X0F8S5_9HYPH</name>
<evidence type="ECO:0000259" key="5">
    <source>
        <dbReference type="Pfam" id="PF00700"/>
    </source>
</evidence>
<keyword evidence="2 3" id="KW-0975">Bacterial flagellum</keyword>
<keyword evidence="3" id="KW-0964">Secreted</keyword>
<dbReference type="RefSeq" id="WP_184699801.1">
    <property type="nucleotide sequence ID" value="NZ_BAABEG010000001.1"/>
</dbReference>
<dbReference type="PANTHER" id="PTHR42792:SF1">
    <property type="entry name" value="FLAGELLAR HOOK-ASSOCIATED PROTEIN 3"/>
    <property type="match status" value="1"/>
</dbReference>
<dbReference type="PANTHER" id="PTHR42792">
    <property type="entry name" value="FLAGELLIN"/>
    <property type="match status" value="1"/>
</dbReference>
<dbReference type="SUPFAM" id="SSF64518">
    <property type="entry name" value="Phase 1 flagellin"/>
    <property type="match status" value="1"/>
</dbReference>
<evidence type="ECO:0000259" key="4">
    <source>
        <dbReference type="Pfam" id="PF00669"/>
    </source>
</evidence>
<comment type="function">
    <text evidence="3">Flagellin is the subunit protein which polymerizes to form the filaments of bacterial flagella.</text>
</comment>
<sequence length="350" mass="37032">MKTTFVSSAAVTNALRYSLLRQQSELAKAQKEASTGFVADTGLALGARTAQSVTLHRDLERLGGIVDSNGLVSARLSATQKALNQVGGAAQSFLSSLTSSASGDAAYALTQKSGRATLDTLTSVLNTSLNGEYLFSGTNTDVKPINDFKPGSATKVAFDAAFAGYFGFNQNHADAQDITAADMTNFMSTVVEPMFLGAGWQAPGSPWSNATNQGITSRITLNETTETSVSANNEGIRKIAMSAAIISDLLDSNVGNAARGALVTHAVSSIGEAISDIGQLEAQTGIIEQRVKNATDRINVQVDLYERYILDTEGVDYYVASARVADLVSQIDRSYALTARIQQLSLMKYL</sequence>
<comment type="similarity">
    <text evidence="1 3">Belongs to the bacterial flagellin family.</text>
</comment>
<proteinExistence type="inferred from homology"/>
<dbReference type="NCBIfam" id="NF004669">
    <property type="entry name" value="PRK06008.1"/>
    <property type="match status" value="1"/>
</dbReference>
<dbReference type="GO" id="GO:0005198">
    <property type="term" value="F:structural molecule activity"/>
    <property type="evidence" value="ECO:0007669"/>
    <property type="project" value="UniProtKB-UniRule"/>
</dbReference>
<dbReference type="GO" id="GO:0005576">
    <property type="term" value="C:extracellular region"/>
    <property type="evidence" value="ECO:0007669"/>
    <property type="project" value="UniProtKB-SubCell"/>
</dbReference>
<dbReference type="InterPro" id="IPR001029">
    <property type="entry name" value="Flagellin_N"/>
</dbReference>
<comment type="subcellular location">
    <subcellularLocation>
        <location evidence="3">Secreted</location>
    </subcellularLocation>
    <subcellularLocation>
        <location evidence="3">Bacterial flagellum</location>
    </subcellularLocation>
</comment>
<dbReference type="Proteomes" id="UP000536262">
    <property type="component" value="Unassembled WGS sequence"/>
</dbReference>
<dbReference type="GO" id="GO:0009288">
    <property type="term" value="C:bacterial-type flagellum"/>
    <property type="evidence" value="ECO:0007669"/>
    <property type="project" value="UniProtKB-SubCell"/>
</dbReference>
<dbReference type="Gene3D" id="1.20.1330.10">
    <property type="entry name" value="f41 fragment of flagellin, N-terminal domain"/>
    <property type="match status" value="1"/>
</dbReference>
<dbReference type="EMBL" id="JACHOU010000006">
    <property type="protein sequence ID" value="MBB6355160.1"/>
    <property type="molecule type" value="Genomic_DNA"/>
</dbReference>
<keyword evidence="6" id="KW-0282">Flagellum</keyword>
<accession>A0A7X0F8S5</accession>
<organism evidence="6 7">
    <name type="scientific">Aminobacter aganoensis</name>
    <dbReference type="NCBI Taxonomy" id="83264"/>
    <lineage>
        <taxon>Bacteria</taxon>
        <taxon>Pseudomonadati</taxon>
        <taxon>Pseudomonadota</taxon>
        <taxon>Alphaproteobacteria</taxon>
        <taxon>Hyphomicrobiales</taxon>
        <taxon>Phyllobacteriaceae</taxon>
        <taxon>Aminobacter</taxon>
    </lineage>
</organism>
<keyword evidence="6" id="KW-0966">Cell projection</keyword>
<reference evidence="6 7" key="1">
    <citation type="submission" date="2020-08" db="EMBL/GenBank/DDBJ databases">
        <title>Genomic Encyclopedia of Type Strains, Phase IV (KMG-IV): sequencing the most valuable type-strain genomes for metagenomic binning, comparative biology and taxonomic classification.</title>
        <authorList>
            <person name="Goeker M."/>
        </authorList>
    </citation>
    <scope>NUCLEOTIDE SEQUENCE [LARGE SCALE GENOMIC DNA]</scope>
    <source>
        <strain evidence="6 7">DSM 7051</strain>
    </source>
</reference>
<evidence type="ECO:0000313" key="6">
    <source>
        <dbReference type="EMBL" id="MBB6355160.1"/>
    </source>
</evidence>
<feature type="domain" description="Flagellin N-terminal" evidence="4">
    <location>
        <begin position="6"/>
        <end position="140"/>
    </location>
</feature>
<dbReference type="AlphaFoldDB" id="A0A7X0F8S5"/>
<evidence type="ECO:0000256" key="3">
    <source>
        <dbReference type="RuleBase" id="RU362073"/>
    </source>
</evidence>
<feature type="domain" description="Flagellin C-terminal" evidence="5">
    <location>
        <begin position="268"/>
        <end position="350"/>
    </location>
</feature>
<keyword evidence="6" id="KW-0969">Cilium</keyword>
<gene>
    <name evidence="6" type="ORF">GGR00_002959</name>
</gene>
<evidence type="ECO:0000256" key="1">
    <source>
        <dbReference type="ARBA" id="ARBA00005709"/>
    </source>
</evidence>
<evidence type="ECO:0000256" key="2">
    <source>
        <dbReference type="ARBA" id="ARBA00023143"/>
    </source>
</evidence>